<evidence type="ECO:0000313" key="5">
    <source>
        <dbReference type="Proteomes" id="UP000694388"/>
    </source>
</evidence>
<dbReference type="AlphaFoldDB" id="A0A8C4N4T1"/>
<dbReference type="GO" id="GO:0006915">
    <property type="term" value="P:apoptotic process"/>
    <property type="evidence" value="ECO:0007669"/>
    <property type="project" value="UniProtKB-UniRule"/>
</dbReference>
<proteinExistence type="predicted"/>
<dbReference type="PROSITE" id="PS51135">
    <property type="entry name" value="CIDE_N"/>
    <property type="match status" value="1"/>
</dbReference>
<organism evidence="4 5">
    <name type="scientific">Eptatretus burgeri</name>
    <name type="common">Inshore hagfish</name>
    <dbReference type="NCBI Taxonomy" id="7764"/>
    <lineage>
        <taxon>Eukaryota</taxon>
        <taxon>Metazoa</taxon>
        <taxon>Chordata</taxon>
        <taxon>Craniata</taxon>
        <taxon>Vertebrata</taxon>
        <taxon>Cyclostomata</taxon>
        <taxon>Myxini</taxon>
        <taxon>Myxiniformes</taxon>
        <taxon>Myxinidae</taxon>
        <taxon>Eptatretinae</taxon>
        <taxon>Eptatretus</taxon>
    </lineage>
</organism>
<keyword evidence="5" id="KW-1185">Reference proteome</keyword>
<dbReference type="Gene3D" id="3.10.20.10">
    <property type="match status" value="1"/>
</dbReference>
<dbReference type="Pfam" id="PF02017">
    <property type="entry name" value="CIDE-N"/>
    <property type="match status" value="1"/>
</dbReference>
<dbReference type="SMART" id="SM00266">
    <property type="entry name" value="CAD"/>
    <property type="match status" value="1"/>
</dbReference>
<dbReference type="CDD" id="cd01615">
    <property type="entry name" value="CIDE_N"/>
    <property type="match status" value="1"/>
</dbReference>
<dbReference type="Proteomes" id="UP000694388">
    <property type="component" value="Unplaced"/>
</dbReference>
<evidence type="ECO:0000256" key="2">
    <source>
        <dbReference type="PROSITE-ProRule" id="PRU00447"/>
    </source>
</evidence>
<evidence type="ECO:0000313" key="4">
    <source>
        <dbReference type="Ensembl" id="ENSEBUP00000002404.1"/>
    </source>
</evidence>
<gene>
    <name evidence="4" type="primary">CIDEB</name>
</gene>
<name>A0A8C4N4T1_EPTBU</name>
<dbReference type="PANTHER" id="PTHR12306:SF10">
    <property type="entry name" value="LIPID TRANSFERASE CIDEB"/>
    <property type="match status" value="1"/>
</dbReference>
<feature type="domain" description="CIDE-N" evidence="3">
    <location>
        <begin position="44"/>
        <end position="121"/>
    </location>
</feature>
<reference evidence="4" key="2">
    <citation type="submission" date="2025-09" db="UniProtKB">
        <authorList>
            <consortium name="Ensembl"/>
        </authorList>
    </citation>
    <scope>IDENTIFICATION</scope>
</reference>
<dbReference type="SUPFAM" id="SSF54277">
    <property type="entry name" value="CAD &amp; PB1 domains"/>
    <property type="match status" value="1"/>
</dbReference>
<keyword evidence="1 2" id="KW-0053">Apoptosis</keyword>
<accession>A0A8C4N4T1</accession>
<sequence length="230" mass="25880">MEYVSSLSPKALVRSVTSAGAEWARSVSAAGTEVSRRVWDPAPPLRPFRVVSRDRTVRKGVMASTLKELMSKVFEVFMLVPCTMRLVLDEDGTSIDSEEFFSTLEDYTSFMVLQDKDVWLPHKDGRLMMKMGQEKPRQSKDIATVTFDIYKLSPRDLIGCLNIKATIYGMYSMSLDLRCLGAKKVLKEAMRAAAHIMQGFGRILLGVSSYMRLALESDCQSEPVVYALRQ</sequence>
<dbReference type="PANTHER" id="PTHR12306">
    <property type="entry name" value="CELL DEATH ACTIVATOR CIDE"/>
    <property type="match status" value="1"/>
</dbReference>
<reference evidence="4" key="1">
    <citation type="submission" date="2025-08" db="UniProtKB">
        <authorList>
            <consortium name="Ensembl"/>
        </authorList>
    </citation>
    <scope>IDENTIFICATION</scope>
</reference>
<dbReference type="OMA" id="PANAMDY"/>
<dbReference type="GeneTree" id="ENSGT00390000018596"/>
<evidence type="ECO:0000259" key="3">
    <source>
        <dbReference type="PROSITE" id="PS51135"/>
    </source>
</evidence>
<dbReference type="Ensembl" id="ENSEBUT00000002757.1">
    <property type="protein sequence ID" value="ENSEBUP00000002404.1"/>
    <property type="gene ID" value="ENSEBUG00000001872.1"/>
</dbReference>
<protein>
    <submittedName>
        <fullName evidence="4">Cell death inducing DFFA like effector b</fullName>
    </submittedName>
</protein>
<dbReference type="InterPro" id="IPR003508">
    <property type="entry name" value="CIDE-N_dom"/>
</dbReference>
<evidence type="ECO:0000256" key="1">
    <source>
        <dbReference type="ARBA" id="ARBA00022703"/>
    </source>
</evidence>
<dbReference type="GO" id="GO:0042981">
    <property type="term" value="P:regulation of apoptotic process"/>
    <property type="evidence" value="ECO:0007669"/>
    <property type="project" value="TreeGrafter"/>
</dbReference>